<proteinExistence type="predicted"/>
<evidence type="ECO:0000313" key="1">
    <source>
        <dbReference type="EMBL" id="CAF4380470.1"/>
    </source>
</evidence>
<dbReference type="AlphaFoldDB" id="A0A820MXW1"/>
<name>A0A820MXW1_9BILA</name>
<organism evidence="1 2">
    <name type="scientific">Rotaria magnacalcarata</name>
    <dbReference type="NCBI Taxonomy" id="392030"/>
    <lineage>
        <taxon>Eukaryota</taxon>
        <taxon>Metazoa</taxon>
        <taxon>Spiralia</taxon>
        <taxon>Gnathifera</taxon>
        <taxon>Rotifera</taxon>
        <taxon>Eurotatoria</taxon>
        <taxon>Bdelloidea</taxon>
        <taxon>Philodinida</taxon>
        <taxon>Philodinidae</taxon>
        <taxon>Rotaria</taxon>
    </lineage>
</organism>
<accession>A0A820MXW1</accession>
<evidence type="ECO:0000313" key="2">
    <source>
        <dbReference type="Proteomes" id="UP000663866"/>
    </source>
</evidence>
<gene>
    <name evidence="1" type="ORF">OVN521_LOCUS33717</name>
</gene>
<keyword evidence="2" id="KW-1185">Reference proteome</keyword>
<dbReference type="EMBL" id="CAJOBG010038817">
    <property type="protein sequence ID" value="CAF4380470.1"/>
    <property type="molecule type" value="Genomic_DNA"/>
</dbReference>
<sequence length="20" mass="2436">MTQKLRRDYQRAQCIALRNA</sequence>
<reference evidence="1" key="1">
    <citation type="submission" date="2021-02" db="EMBL/GenBank/DDBJ databases">
        <authorList>
            <person name="Nowell W R."/>
        </authorList>
    </citation>
    <scope>NUCLEOTIDE SEQUENCE</scope>
</reference>
<dbReference type="Proteomes" id="UP000663866">
    <property type="component" value="Unassembled WGS sequence"/>
</dbReference>
<protein>
    <submittedName>
        <fullName evidence="1">Uncharacterized protein</fullName>
    </submittedName>
</protein>
<feature type="non-terminal residue" evidence="1">
    <location>
        <position position="20"/>
    </location>
</feature>
<comment type="caution">
    <text evidence="1">The sequence shown here is derived from an EMBL/GenBank/DDBJ whole genome shotgun (WGS) entry which is preliminary data.</text>
</comment>